<keyword evidence="2" id="KW-1185">Reference proteome</keyword>
<comment type="caution">
    <text evidence="1">The sequence shown here is derived from an EMBL/GenBank/DDBJ whole genome shotgun (WGS) entry which is preliminary data.</text>
</comment>
<evidence type="ECO:0000313" key="2">
    <source>
        <dbReference type="Proteomes" id="UP000295818"/>
    </source>
</evidence>
<dbReference type="EMBL" id="SLWM01000042">
    <property type="protein sequence ID" value="TCO08994.1"/>
    <property type="molecule type" value="Genomic_DNA"/>
</dbReference>
<organism evidence="1 2">
    <name type="scientific">Kribbella orskensis</name>
    <dbReference type="NCBI Taxonomy" id="2512216"/>
    <lineage>
        <taxon>Bacteria</taxon>
        <taxon>Bacillati</taxon>
        <taxon>Actinomycetota</taxon>
        <taxon>Actinomycetes</taxon>
        <taxon>Propionibacteriales</taxon>
        <taxon>Kribbellaceae</taxon>
        <taxon>Kribbella</taxon>
    </lineage>
</organism>
<dbReference type="Gene3D" id="2.30.110.10">
    <property type="entry name" value="Electron Transport, Fmn-binding Protein, Chain A"/>
    <property type="match status" value="1"/>
</dbReference>
<name>A0ABY2B6H9_9ACTN</name>
<protein>
    <submittedName>
        <fullName evidence="1">Uncharacterized protein DUF385</fullName>
    </submittedName>
</protein>
<accession>A0ABY2B6H9</accession>
<evidence type="ECO:0000313" key="1">
    <source>
        <dbReference type="EMBL" id="TCO08994.1"/>
    </source>
</evidence>
<dbReference type="InterPro" id="IPR012349">
    <property type="entry name" value="Split_barrel_FMN-bd"/>
</dbReference>
<proteinExistence type="predicted"/>
<sequence length="163" mass="18171">MRLLRTPGETVAGLRRWLYRDGRPNLAGRLINLADAAIYGSGLVLPNRLAVLAVPGRRTGRVITMPVAIADYEGERYLVSMLGEDANWVRNVRAARGHAELRHGRCELVRLEEVEPGGRAPILRRYMAVAPGARAHFPLDRHAPLSEFERIAANFPVFRIATE</sequence>
<dbReference type="RefSeq" id="WP_199240365.1">
    <property type="nucleotide sequence ID" value="NZ_SLWM01000042.1"/>
</dbReference>
<gene>
    <name evidence="1" type="ORF">EV644_14226</name>
</gene>
<dbReference type="Proteomes" id="UP000295818">
    <property type="component" value="Unassembled WGS sequence"/>
</dbReference>
<reference evidence="1 2" key="1">
    <citation type="journal article" date="2015" name="Stand. Genomic Sci.">
        <title>Genomic Encyclopedia of Bacterial and Archaeal Type Strains, Phase III: the genomes of soil and plant-associated and newly described type strains.</title>
        <authorList>
            <person name="Whitman W.B."/>
            <person name="Woyke T."/>
            <person name="Klenk H.P."/>
            <person name="Zhou Y."/>
            <person name="Lilburn T.G."/>
            <person name="Beck B.J."/>
            <person name="De Vos P."/>
            <person name="Vandamme P."/>
            <person name="Eisen J.A."/>
            <person name="Garrity G."/>
            <person name="Hugenholtz P."/>
            <person name="Kyrpides N.C."/>
        </authorList>
    </citation>
    <scope>NUCLEOTIDE SEQUENCE [LARGE SCALE GENOMIC DNA]</scope>
    <source>
        <strain evidence="1 2">VKM Ac-2538</strain>
    </source>
</reference>